<feature type="transmembrane region" description="Helical" evidence="9">
    <location>
        <begin position="554"/>
        <end position="574"/>
    </location>
</feature>
<feature type="signal peptide" evidence="10">
    <location>
        <begin position="1"/>
        <end position="19"/>
    </location>
</feature>
<dbReference type="Gene3D" id="1.10.287.70">
    <property type="match status" value="1"/>
</dbReference>
<reference evidence="12" key="1">
    <citation type="journal article" date="2023" name="IScience">
        <title>Live-bearing cockroach genome reveals convergent evolutionary mechanisms linked to viviparity in insects and beyond.</title>
        <authorList>
            <person name="Fouks B."/>
            <person name="Harrison M.C."/>
            <person name="Mikhailova A.A."/>
            <person name="Marchal E."/>
            <person name="English S."/>
            <person name="Carruthers M."/>
            <person name="Jennings E.C."/>
            <person name="Chiamaka E.L."/>
            <person name="Frigard R.A."/>
            <person name="Pippel M."/>
            <person name="Attardo G.M."/>
            <person name="Benoit J.B."/>
            <person name="Bornberg-Bauer E."/>
            <person name="Tobe S.S."/>
        </authorList>
    </citation>
    <scope>NUCLEOTIDE SEQUENCE</scope>
    <source>
        <strain evidence="12">Stay&amp;Tobe</strain>
    </source>
</reference>
<keyword evidence="8" id="KW-0325">Glycoprotein</keyword>
<evidence type="ECO:0000256" key="1">
    <source>
        <dbReference type="ARBA" id="ARBA00004651"/>
    </source>
</evidence>
<evidence type="ECO:0000313" key="12">
    <source>
        <dbReference type="EMBL" id="KAJ9588871.1"/>
    </source>
</evidence>
<keyword evidence="7" id="KW-0675">Receptor</keyword>
<sequence length="619" mass="71596">MCCQVLYLSLLLCFSATSAKVYDNTISIVKQYYEHNGISLVTAFVCWGVYEQYLVRAFESSGIRINFVRDPDVLVDILENDIYYRIGIVVDLACRDSQEALLKASFKKQFDIHKYWILLEDGRFSRNEQVRNESSTYEVVYSVDNNIFPEGVLNDEDIFNISYKISEFGIATLSALRILEDSEILYPDEFTSWEDLSLRHVDKWSKIHWPIYGYLSEQMNFTFEVSYQLDNYGWLINGSFDGMMGYMQREEVEFPSTGIFVRKDRFAVTSFAADTFPLRATTMFRQPSLSTVSNIFTLPFNSSVWICCLALCMITIATLEIQIILTVREHIERDMVHSKLSDIFTFVLGAICQQGFHITPSSLAGRTTVFILTLSALFLFTSYSANIVALLQTSSSSFKTIRDLTFSPMIVGVENQTYNRVYMKETTDPELREFYLKKIAPQGEKIYYHPAIGMAKIKTRMHAFQVDTTAAYKIMSETYEEYEKCGLQEIDLFPAPMFTIAVTKGSPLRDYFSQRVRWYREVGLLDRLFKIWMPQKAKCESNAGGFVSVSLVEFYPAMLVLQYGTMVAIGILIIEKFYFYRLEIASRILLFLPHQKLGRTKKRPFIDKDTRIIKHKLVK</sequence>
<feature type="chain" id="PRO_5042041563" description="Ionotropic glutamate receptor C-terminal domain-containing protein" evidence="10">
    <location>
        <begin position="20"/>
        <end position="619"/>
    </location>
</feature>
<comment type="similarity">
    <text evidence="2">Belongs to the glutamate-gated ion channel (TC 1.A.10.1) family.</text>
</comment>
<dbReference type="PANTHER" id="PTHR42643:SF33">
    <property type="entry name" value="GLUTAMATE RECEPTOR 2-LIKE PROTEIN"/>
    <property type="match status" value="1"/>
</dbReference>
<dbReference type="AlphaFoldDB" id="A0AAD7ZYQ3"/>
<evidence type="ECO:0000256" key="10">
    <source>
        <dbReference type="SAM" id="SignalP"/>
    </source>
</evidence>
<keyword evidence="6 9" id="KW-0472">Membrane</keyword>
<keyword evidence="13" id="KW-1185">Reference proteome</keyword>
<feature type="transmembrane region" description="Helical" evidence="9">
    <location>
        <begin position="303"/>
        <end position="325"/>
    </location>
</feature>
<evidence type="ECO:0000256" key="2">
    <source>
        <dbReference type="ARBA" id="ARBA00008685"/>
    </source>
</evidence>
<dbReference type="Pfam" id="PF00060">
    <property type="entry name" value="Lig_chan"/>
    <property type="match status" value="1"/>
</dbReference>
<dbReference type="InterPro" id="IPR052192">
    <property type="entry name" value="Insect_Ionotropic_Sensory_Rcpt"/>
</dbReference>
<reference evidence="12" key="2">
    <citation type="submission" date="2023-05" db="EMBL/GenBank/DDBJ databases">
        <authorList>
            <person name="Fouks B."/>
        </authorList>
    </citation>
    <scope>NUCLEOTIDE SEQUENCE</scope>
    <source>
        <strain evidence="12">Stay&amp;Tobe</strain>
        <tissue evidence="12">Testes</tissue>
    </source>
</reference>
<evidence type="ECO:0000256" key="8">
    <source>
        <dbReference type="ARBA" id="ARBA00023180"/>
    </source>
</evidence>
<keyword evidence="10" id="KW-0732">Signal</keyword>
<dbReference type="GO" id="GO:0005886">
    <property type="term" value="C:plasma membrane"/>
    <property type="evidence" value="ECO:0007669"/>
    <property type="project" value="UniProtKB-SubCell"/>
</dbReference>
<dbReference type="PANTHER" id="PTHR42643">
    <property type="entry name" value="IONOTROPIC RECEPTOR 20A-RELATED"/>
    <property type="match status" value="1"/>
</dbReference>
<protein>
    <recommendedName>
        <fullName evidence="11">Ionotropic glutamate receptor C-terminal domain-containing protein</fullName>
    </recommendedName>
</protein>
<evidence type="ECO:0000259" key="11">
    <source>
        <dbReference type="Pfam" id="PF00060"/>
    </source>
</evidence>
<dbReference type="SUPFAM" id="SSF53850">
    <property type="entry name" value="Periplasmic binding protein-like II"/>
    <property type="match status" value="1"/>
</dbReference>
<organism evidence="12 13">
    <name type="scientific">Diploptera punctata</name>
    <name type="common">Pacific beetle cockroach</name>
    <dbReference type="NCBI Taxonomy" id="6984"/>
    <lineage>
        <taxon>Eukaryota</taxon>
        <taxon>Metazoa</taxon>
        <taxon>Ecdysozoa</taxon>
        <taxon>Arthropoda</taxon>
        <taxon>Hexapoda</taxon>
        <taxon>Insecta</taxon>
        <taxon>Pterygota</taxon>
        <taxon>Neoptera</taxon>
        <taxon>Polyneoptera</taxon>
        <taxon>Dictyoptera</taxon>
        <taxon>Blattodea</taxon>
        <taxon>Blaberoidea</taxon>
        <taxon>Blaberidae</taxon>
        <taxon>Diplopterinae</taxon>
        <taxon>Diploptera</taxon>
    </lineage>
</organism>
<evidence type="ECO:0000256" key="7">
    <source>
        <dbReference type="ARBA" id="ARBA00023170"/>
    </source>
</evidence>
<dbReference type="Proteomes" id="UP001233999">
    <property type="component" value="Unassembled WGS sequence"/>
</dbReference>
<keyword evidence="4 9" id="KW-0812">Transmembrane</keyword>
<dbReference type="InterPro" id="IPR001320">
    <property type="entry name" value="Iontro_rcpt_C"/>
</dbReference>
<dbReference type="GO" id="GO:0050906">
    <property type="term" value="P:detection of stimulus involved in sensory perception"/>
    <property type="evidence" value="ECO:0007669"/>
    <property type="project" value="UniProtKB-ARBA"/>
</dbReference>
<accession>A0AAD7ZYQ3</accession>
<evidence type="ECO:0000313" key="13">
    <source>
        <dbReference type="Proteomes" id="UP001233999"/>
    </source>
</evidence>
<dbReference type="GO" id="GO:0015276">
    <property type="term" value="F:ligand-gated monoatomic ion channel activity"/>
    <property type="evidence" value="ECO:0007669"/>
    <property type="project" value="InterPro"/>
</dbReference>
<comment type="caution">
    <text evidence="12">The sequence shown here is derived from an EMBL/GenBank/DDBJ whole genome shotgun (WGS) entry which is preliminary data.</text>
</comment>
<keyword evidence="5 9" id="KW-1133">Transmembrane helix</keyword>
<dbReference type="EMBL" id="JASPKZ010005299">
    <property type="protein sequence ID" value="KAJ9588871.1"/>
    <property type="molecule type" value="Genomic_DNA"/>
</dbReference>
<dbReference type="Gene3D" id="3.40.190.10">
    <property type="entry name" value="Periplasmic binding protein-like II"/>
    <property type="match status" value="1"/>
</dbReference>
<comment type="subcellular location">
    <subcellularLocation>
        <location evidence="1">Cell membrane</location>
        <topology evidence="1">Multi-pass membrane protein</topology>
    </subcellularLocation>
</comment>
<evidence type="ECO:0000256" key="9">
    <source>
        <dbReference type="SAM" id="Phobius"/>
    </source>
</evidence>
<gene>
    <name evidence="12" type="ORF">L9F63_017844</name>
</gene>
<feature type="domain" description="Ionotropic glutamate receptor C-terminal" evidence="11">
    <location>
        <begin position="302"/>
        <end position="483"/>
    </location>
</feature>
<keyword evidence="3" id="KW-1003">Cell membrane</keyword>
<proteinExistence type="inferred from homology"/>
<evidence type="ECO:0000256" key="4">
    <source>
        <dbReference type="ARBA" id="ARBA00022692"/>
    </source>
</evidence>
<evidence type="ECO:0000256" key="6">
    <source>
        <dbReference type="ARBA" id="ARBA00023136"/>
    </source>
</evidence>
<evidence type="ECO:0000256" key="5">
    <source>
        <dbReference type="ARBA" id="ARBA00022989"/>
    </source>
</evidence>
<name>A0AAD7ZYQ3_DIPPU</name>
<evidence type="ECO:0000256" key="3">
    <source>
        <dbReference type="ARBA" id="ARBA00022475"/>
    </source>
</evidence>
<feature type="transmembrane region" description="Helical" evidence="9">
    <location>
        <begin position="369"/>
        <end position="391"/>
    </location>
</feature>